<dbReference type="STRING" id="349161.Dred_0353"/>
<evidence type="ECO:0000313" key="3">
    <source>
        <dbReference type="Proteomes" id="UP000001556"/>
    </source>
</evidence>
<dbReference type="InterPro" id="IPR050228">
    <property type="entry name" value="Carboxylesterase_BioH"/>
</dbReference>
<dbReference type="InterPro" id="IPR029058">
    <property type="entry name" value="AB_hydrolase_fold"/>
</dbReference>
<dbReference type="Proteomes" id="UP000001556">
    <property type="component" value="Chromosome"/>
</dbReference>
<protein>
    <submittedName>
        <fullName evidence="2">Alpha/beta hydrolase fold protein</fullName>
    </submittedName>
</protein>
<dbReference type="EMBL" id="CP000612">
    <property type="protein sequence ID" value="ABO48901.1"/>
    <property type="molecule type" value="Genomic_DNA"/>
</dbReference>
<dbReference type="GO" id="GO:0016787">
    <property type="term" value="F:hydrolase activity"/>
    <property type="evidence" value="ECO:0007669"/>
    <property type="project" value="UniProtKB-KW"/>
</dbReference>
<reference evidence="2 3" key="1">
    <citation type="submission" date="2007-03" db="EMBL/GenBank/DDBJ databases">
        <title>Complete sequence of Desulfotomaculum reducens MI-1.</title>
        <authorList>
            <consortium name="US DOE Joint Genome Institute"/>
            <person name="Copeland A."/>
            <person name="Lucas S."/>
            <person name="Lapidus A."/>
            <person name="Barry K."/>
            <person name="Detter J.C."/>
            <person name="Glavina del Rio T."/>
            <person name="Hammon N."/>
            <person name="Israni S."/>
            <person name="Dalin E."/>
            <person name="Tice H."/>
            <person name="Pitluck S."/>
            <person name="Sims D."/>
            <person name="Brettin T."/>
            <person name="Bruce D."/>
            <person name="Han C."/>
            <person name="Tapia R."/>
            <person name="Schmutz J."/>
            <person name="Larimer F."/>
            <person name="Land M."/>
            <person name="Hauser L."/>
            <person name="Kyrpides N."/>
            <person name="Kim E."/>
            <person name="Tebo B.M."/>
            <person name="Richardson P."/>
        </authorList>
    </citation>
    <scope>NUCLEOTIDE SEQUENCE [LARGE SCALE GENOMIC DNA]</scope>
    <source>
        <strain evidence="2 3">MI-1</strain>
    </source>
</reference>
<gene>
    <name evidence="2" type="ordered locus">Dred_0353</name>
</gene>
<accession>A4J1E8</accession>
<evidence type="ECO:0000313" key="2">
    <source>
        <dbReference type="EMBL" id="ABO48901.1"/>
    </source>
</evidence>
<feature type="domain" description="AB hydrolase-1" evidence="1">
    <location>
        <begin position="27"/>
        <end position="245"/>
    </location>
</feature>
<dbReference type="Pfam" id="PF12697">
    <property type="entry name" value="Abhydrolase_6"/>
    <property type="match status" value="1"/>
</dbReference>
<dbReference type="ESTHER" id="9firm-q2czr3">
    <property type="family name" value="AlphaBeta_hydrolase"/>
</dbReference>
<dbReference type="Gene3D" id="3.40.50.1820">
    <property type="entry name" value="alpha/beta hydrolase"/>
    <property type="match status" value="1"/>
</dbReference>
<evidence type="ECO:0000259" key="1">
    <source>
        <dbReference type="Pfam" id="PF12697"/>
    </source>
</evidence>
<sequence>MPLVTLNSIQYYYDTNVPTLEKPRQRILFVHGAGGSHRHWRLQLAHLSKEYQAIAVDLPGHDLSEGNPFNRVAEYSRFIKDFVDCLLDVPFILVGHSMGGAIAMDFALKNSHRLAGLVLVGTGSRLRVMPQLLESFKKNKFFAGLEQFLYSPDSSADMFSRAKKELESVPPSVFFADFTACDNFNVGDRLGEITAPTLIISGEKDVMTPVKFGQLLFDQIPGAQISVIPKAGHMMMMERPREFNRVVEAFVKGLIE</sequence>
<keyword evidence="2" id="KW-0378">Hydrolase</keyword>
<dbReference type="PANTHER" id="PTHR43194">
    <property type="entry name" value="HYDROLASE ALPHA/BETA FOLD FAMILY"/>
    <property type="match status" value="1"/>
</dbReference>
<dbReference type="PANTHER" id="PTHR43194:SF5">
    <property type="entry name" value="PIMELOYL-[ACYL-CARRIER PROTEIN] METHYL ESTER ESTERASE"/>
    <property type="match status" value="1"/>
</dbReference>
<dbReference type="InterPro" id="IPR000073">
    <property type="entry name" value="AB_hydrolase_1"/>
</dbReference>
<dbReference type="PRINTS" id="PR00111">
    <property type="entry name" value="ABHYDROLASE"/>
</dbReference>
<dbReference type="KEGG" id="drm:Dred_0353"/>
<proteinExistence type="predicted"/>
<organism evidence="2 3">
    <name type="scientific">Desulforamulus reducens (strain ATCC BAA-1160 / DSM 100696 / MI-1)</name>
    <name type="common">Desulfotomaculum reducens</name>
    <dbReference type="NCBI Taxonomy" id="349161"/>
    <lineage>
        <taxon>Bacteria</taxon>
        <taxon>Bacillati</taxon>
        <taxon>Bacillota</taxon>
        <taxon>Clostridia</taxon>
        <taxon>Eubacteriales</taxon>
        <taxon>Peptococcaceae</taxon>
        <taxon>Desulforamulus</taxon>
    </lineage>
</organism>
<dbReference type="OrthoDB" id="9775557at2"/>
<dbReference type="SUPFAM" id="SSF53474">
    <property type="entry name" value="alpha/beta-Hydrolases"/>
    <property type="match status" value="1"/>
</dbReference>
<dbReference type="RefSeq" id="WP_011876739.1">
    <property type="nucleotide sequence ID" value="NC_009253.1"/>
</dbReference>
<dbReference type="AlphaFoldDB" id="A4J1E8"/>
<name>A4J1E8_DESRM</name>
<dbReference type="eggNOG" id="COG2267">
    <property type="taxonomic scope" value="Bacteria"/>
</dbReference>
<dbReference type="HOGENOM" id="CLU_020336_50_1_9"/>
<keyword evidence="3" id="KW-1185">Reference proteome</keyword>